<evidence type="ECO:0000259" key="13">
    <source>
        <dbReference type="PROSITE" id="PS50025"/>
    </source>
</evidence>
<dbReference type="Gene3D" id="2.60.120.1000">
    <property type="match status" value="1"/>
</dbReference>
<dbReference type="SUPFAM" id="SSF49899">
    <property type="entry name" value="Concanavalin A-like lectins/glucanases"/>
    <property type="match status" value="4"/>
</dbReference>
<evidence type="ECO:0000256" key="5">
    <source>
        <dbReference type="ARBA" id="ARBA00022729"/>
    </source>
</evidence>
<organism evidence="15 16">
    <name type="scientific">Lymnaea stagnalis</name>
    <name type="common">Great pond snail</name>
    <name type="synonym">Helix stagnalis</name>
    <dbReference type="NCBI Taxonomy" id="6523"/>
    <lineage>
        <taxon>Eukaryota</taxon>
        <taxon>Metazoa</taxon>
        <taxon>Spiralia</taxon>
        <taxon>Lophotrochozoa</taxon>
        <taxon>Mollusca</taxon>
        <taxon>Gastropoda</taxon>
        <taxon>Heterobranchia</taxon>
        <taxon>Euthyneura</taxon>
        <taxon>Panpulmonata</taxon>
        <taxon>Hygrophila</taxon>
        <taxon>Lymnaeoidea</taxon>
        <taxon>Lymnaeidae</taxon>
        <taxon>Lymnaea</taxon>
    </lineage>
</organism>
<dbReference type="EMBL" id="CAXITT010000503">
    <property type="protein sequence ID" value="CAL1542707.1"/>
    <property type="molecule type" value="Genomic_DNA"/>
</dbReference>
<dbReference type="PROSITE" id="PS01285">
    <property type="entry name" value="FA58C_1"/>
    <property type="match status" value="1"/>
</dbReference>
<evidence type="ECO:0008006" key="17">
    <source>
        <dbReference type="Google" id="ProtNLM"/>
    </source>
</evidence>
<feature type="chain" id="PRO_5043752108" description="Neurexin-4" evidence="11">
    <location>
        <begin position="22"/>
        <end position="1317"/>
    </location>
</feature>
<comment type="subcellular location">
    <subcellularLocation>
        <location evidence="1">Membrane</location>
        <topology evidence="1">Single-pass type I membrane protein</topology>
    </subcellularLocation>
</comment>
<evidence type="ECO:0000313" key="16">
    <source>
        <dbReference type="Proteomes" id="UP001497497"/>
    </source>
</evidence>
<dbReference type="SUPFAM" id="SSF49785">
    <property type="entry name" value="Galactose-binding domain-like"/>
    <property type="match status" value="1"/>
</dbReference>
<feature type="domain" description="EGF-like" evidence="14">
    <location>
        <begin position="981"/>
        <end position="1017"/>
    </location>
</feature>
<dbReference type="Pfam" id="PF02210">
    <property type="entry name" value="Laminin_G_2"/>
    <property type="match status" value="4"/>
</dbReference>
<evidence type="ECO:0000256" key="7">
    <source>
        <dbReference type="ARBA" id="ARBA00023136"/>
    </source>
</evidence>
<feature type="domain" description="F5/8 type C" evidence="12">
    <location>
        <begin position="36"/>
        <end position="182"/>
    </location>
</feature>
<evidence type="ECO:0000256" key="1">
    <source>
        <dbReference type="ARBA" id="ARBA00004479"/>
    </source>
</evidence>
<dbReference type="GO" id="GO:0016020">
    <property type="term" value="C:membrane"/>
    <property type="evidence" value="ECO:0007669"/>
    <property type="project" value="UniProtKB-SubCell"/>
</dbReference>
<dbReference type="CDD" id="cd00057">
    <property type="entry name" value="FA58C"/>
    <property type="match status" value="1"/>
</dbReference>
<dbReference type="CDD" id="cd00054">
    <property type="entry name" value="EGF_CA"/>
    <property type="match status" value="2"/>
</dbReference>
<feature type="domain" description="Laminin G" evidence="13">
    <location>
        <begin position="811"/>
        <end position="980"/>
    </location>
</feature>
<dbReference type="Proteomes" id="UP001497497">
    <property type="component" value="Unassembled WGS sequence"/>
</dbReference>
<gene>
    <name evidence="15" type="ORF">GSLYS_00016241001</name>
</gene>
<dbReference type="CDD" id="cd00110">
    <property type="entry name" value="LamG"/>
    <property type="match status" value="4"/>
</dbReference>
<comment type="similarity">
    <text evidence="2">Belongs to the neurexin family.</text>
</comment>
<evidence type="ECO:0000256" key="8">
    <source>
        <dbReference type="ARBA" id="ARBA00023157"/>
    </source>
</evidence>
<dbReference type="PANTHER" id="PTHR15036:SF49">
    <property type="entry name" value="AXOTACTIN"/>
    <property type="match status" value="1"/>
</dbReference>
<evidence type="ECO:0000256" key="2">
    <source>
        <dbReference type="ARBA" id="ARBA00010241"/>
    </source>
</evidence>
<dbReference type="Gene3D" id="2.10.25.10">
    <property type="entry name" value="Laminin"/>
    <property type="match status" value="2"/>
</dbReference>
<evidence type="ECO:0000259" key="14">
    <source>
        <dbReference type="PROSITE" id="PS50026"/>
    </source>
</evidence>
<dbReference type="Pfam" id="PF00754">
    <property type="entry name" value="F5_F8_type_C"/>
    <property type="match status" value="1"/>
</dbReference>
<dbReference type="InterPro" id="IPR050372">
    <property type="entry name" value="Neurexin-related_CASP"/>
</dbReference>
<dbReference type="PROSITE" id="PS01286">
    <property type="entry name" value="FA58C_2"/>
    <property type="match status" value="1"/>
</dbReference>
<dbReference type="InterPro" id="IPR013320">
    <property type="entry name" value="ConA-like_dom_sf"/>
</dbReference>
<sequence length="1317" mass="148110">MKPKSLFVVFFYVTLLDISLAALSREVYEYIDCKPLHQQRVGVEDGRIPDSALIASSFNTKRQPKDARVGRSAGAWSPSIQNAFQWLQVDMGKQYIVTSVYVQGRQGSDEYVREFFLEYSDDATTWRRYTNQLGIPEIFEGNNDDSSLQMRVLTYPVVARYVRFNPQRWNMVISLRVEVVGCPFEPDTASFDGESYIEYDMSRQAVQTTQDSVELRFRTGRPDGVLLYASGNQGDLFMLEMSRGVLYFKIDLGSTTETKGLTEIKAASLLDDNQWHDVIITRDKQRLKVVVDRLINIVDTYGLFFRLDIDKFMYIGGVPYFNQAGITVKYNFIGCVQNINLNGAKLIRDAMSGTVGTISMVKNVNPYCNVLAKVPITFPTLESYLFITAISGRVIHVQFDFRTHDKDGLLVFHKMGTGTDATVTVTINESGFVKYSIVTLDGQLVEDLVRNTDVNSPEGSFTDGLWHSFYLYIDSEKINCTVDRNAKVSMRKLNVQAETDFFIGGHELYNGFRGCMRDLQVAQRAVNLDLLAADSVNRIKGADIGTCAIRDRCTPNPCEHLGVCKQTWNTFQCDCANTGYFGELCHASSYHISCEMHKYYSNVEGKEMAMLDLDGAGPLRPFQASCERDTTGEIITYIGHDSMGAIRVNGYQDPGSYTRKINYAAQGILELEEIIDRSRFCRQNVLYRCKNARFLANPGIQTDISIKTWGWWVGRTFQPMYYWGGAAPGSGKCKCGLDEEGCGSQSSTCYCDKVNTQGVSDVSVDQGYLQHKEYLPVLELHFGDTGSTTDDKWSEHEIGELECFGDNLFDNTVTFTQTDGALEFPTFEAQNAGDIWLQFKTTADDGVLVHCTGSEVADFIEIRLFQSDTIQFRYDVGNGVSVLSFKSPSPLNDDTWHTIHVEKNRKQAWMKIDDFPGSVLNEDADLIRQLDLTTPLYVGSLVGYQDGYVGCMRGLRVNGRLMDMLGKLRNGAVYGVRAGCVGKCASSPCFNQGTCREGYDRYRCDCSYTPWRGWNCGREVGVNLKNNYMIRYTFDETQGLSASDFQRAMIGFSTKVKQGILMQIRNEENTEYISVEMNNNGGVKVAMDVGFERVEVNTPMQMGVDYANSQTHVVVVERSNFGKDMKVQVDNYPAAYARFGDASSQSDTILDNPKYLFIGNNDTSNTNRGFEGCIYRMQVDNIFPLKRAFQDPKPSYIALIPDGDKVREDMCSFEEITASPEPIQTRPFTGILQNVTYRRVTDAPLTDEEKALVGVGCALLIILLVCIILFCCRSRFEGADYETEEAKGAEFADDPDSAVVYNQTGLPNMPKSYEYFM</sequence>
<dbReference type="SMART" id="SM00282">
    <property type="entry name" value="LamG"/>
    <property type="match status" value="4"/>
</dbReference>
<dbReference type="InterPro" id="IPR008979">
    <property type="entry name" value="Galactose-bd-like_sf"/>
</dbReference>
<dbReference type="PROSITE" id="PS50022">
    <property type="entry name" value="FA58C_3"/>
    <property type="match status" value="1"/>
</dbReference>
<keyword evidence="6 10" id="KW-1133">Transmembrane helix</keyword>
<feature type="domain" description="EGF-like" evidence="14">
    <location>
        <begin position="549"/>
        <end position="586"/>
    </location>
</feature>
<evidence type="ECO:0000256" key="3">
    <source>
        <dbReference type="ARBA" id="ARBA00022536"/>
    </source>
</evidence>
<evidence type="ECO:0000256" key="11">
    <source>
        <dbReference type="SAM" id="SignalP"/>
    </source>
</evidence>
<dbReference type="InterPro" id="IPR000421">
    <property type="entry name" value="FA58C"/>
</dbReference>
<keyword evidence="8" id="KW-1015">Disulfide bond</keyword>
<feature type="domain" description="Laminin G" evidence="13">
    <location>
        <begin position="1021"/>
        <end position="1211"/>
    </location>
</feature>
<evidence type="ECO:0000313" key="15">
    <source>
        <dbReference type="EMBL" id="CAL1542707.1"/>
    </source>
</evidence>
<dbReference type="PROSITE" id="PS50026">
    <property type="entry name" value="EGF_3"/>
    <property type="match status" value="2"/>
</dbReference>
<feature type="signal peptide" evidence="11">
    <location>
        <begin position="1"/>
        <end position="21"/>
    </location>
</feature>
<dbReference type="InterPro" id="IPR000742">
    <property type="entry name" value="EGF"/>
</dbReference>
<dbReference type="Gene3D" id="2.60.120.200">
    <property type="match status" value="4"/>
</dbReference>
<feature type="domain" description="Laminin G" evidence="13">
    <location>
        <begin position="374"/>
        <end position="547"/>
    </location>
</feature>
<name>A0AAV2I7B3_LYMST</name>
<dbReference type="SMART" id="SM00231">
    <property type="entry name" value="FA58C"/>
    <property type="match status" value="1"/>
</dbReference>
<evidence type="ECO:0000256" key="6">
    <source>
        <dbReference type="ARBA" id="ARBA00022989"/>
    </source>
</evidence>
<evidence type="ECO:0000256" key="9">
    <source>
        <dbReference type="PROSITE-ProRule" id="PRU00076"/>
    </source>
</evidence>
<dbReference type="Gene3D" id="2.60.120.260">
    <property type="entry name" value="Galactose-binding domain-like"/>
    <property type="match status" value="1"/>
</dbReference>
<keyword evidence="3 9" id="KW-0245">EGF-like domain</keyword>
<accession>A0AAV2I7B3</accession>
<protein>
    <recommendedName>
        <fullName evidence="17">Neurexin-4</fullName>
    </recommendedName>
</protein>
<keyword evidence="16" id="KW-1185">Reference proteome</keyword>
<feature type="transmembrane region" description="Helical" evidence="10">
    <location>
        <begin position="1251"/>
        <end position="1272"/>
    </location>
</feature>
<dbReference type="SMART" id="SM00181">
    <property type="entry name" value="EGF"/>
    <property type="match status" value="2"/>
</dbReference>
<evidence type="ECO:0000259" key="12">
    <source>
        <dbReference type="PROSITE" id="PS50022"/>
    </source>
</evidence>
<keyword evidence="5 11" id="KW-0732">Signal</keyword>
<comment type="caution">
    <text evidence="15">The sequence shown here is derived from an EMBL/GenBank/DDBJ whole genome shotgun (WGS) entry which is preliminary data.</text>
</comment>
<keyword evidence="7 10" id="KW-0472">Membrane</keyword>
<dbReference type="PROSITE" id="PS50025">
    <property type="entry name" value="LAM_G_DOMAIN"/>
    <property type="match status" value="4"/>
</dbReference>
<dbReference type="PANTHER" id="PTHR15036">
    <property type="entry name" value="PIKACHURIN-LIKE PROTEIN"/>
    <property type="match status" value="1"/>
</dbReference>
<keyword evidence="4 10" id="KW-0812">Transmembrane</keyword>
<proteinExistence type="inferred from homology"/>
<dbReference type="Pfam" id="PF00008">
    <property type="entry name" value="EGF"/>
    <property type="match status" value="1"/>
</dbReference>
<reference evidence="15 16" key="1">
    <citation type="submission" date="2024-04" db="EMBL/GenBank/DDBJ databases">
        <authorList>
            <consortium name="Genoscope - CEA"/>
            <person name="William W."/>
        </authorList>
    </citation>
    <scope>NUCLEOTIDE SEQUENCE [LARGE SCALE GENOMIC DNA]</scope>
</reference>
<dbReference type="InterPro" id="IPR001791">
    <property type="entry name" value="Laminin_G"/>
</dbReference>
<dbReference type="FunFam" id="2.60.120.260:FF:000016">
    <property type="entry name" value="Contactin-associated protein-like 4 isoform 1"/>
    <property type="match status" value="1"/>
</dbReference>
<evidence type="ECO:0000256" key="4">
    <source>
        <dbReference type="ARBA" id="ARBA00022692"/>
    </source>
</evidence>
<feature type="domain" description="Laminin G" evidence="13">
    <location>
        <begin position="186"/>
        <end position="368"/>
    </location>
</feature>
<evidence type="ECO:0000256" key="10">
    <source>
        <dbReference type="SAM" id="Phobius"/>
    </source>
</evidence>
<comment type="caution">
    <text evidence="9">Lacks conserved residue(s) required for the propagation of feature annotation.</text>
</comment>